<feature type="compositionally biased region" description="Basic and acidic residues" evidence="6">
    <location>
        <begin position="444"/>
        <end position="455"/>
    </location>
</feature>
<feature type="region of interest" description="Disordered" evidence="6">
    <location>
        <begin position="407"/>
        <end position="455"/>
    </location>
</feature>
<organism evidence="7 8">
    <name type="scientific">Polarella glacialis</name>
    <name type="common">Dinoflagellate</name>
    <dbReference type="NCBI Taxonomy" id="89957"/>
    <lineage>
        <taxon>Eukaryota</taxon>
        <taxon>Sar</taxon>
        <taxon>Alveolata</taxon>
        <taxon>Dinophyceae</taxon>
        <taxon>Suessiales</taxon>
        <taxon>Suessiaceae</taxon>
        <taxon>Polarella</taxon>
    </lineage>
</organism>
<dbReference type="EMBL" id="CAJNNW010036688">
    <property type="protein sequence ID" value="CAE8736706.1"/>
    <property type="molecule type" value="Genomic_DNA"/>
</dbReference>
<dbReference type="GO" id="GO:0000226">
    <property type="term" value="P:microtubule cytoskeleton organization"/>
    <property type="evidence" value="ECO:0007669"/>
    <property type="project" value="TreeGrafter"/>
</dbReference>
<evidence type="ECO:0000256" key="3">
    <source>
        <dbReference type="ARBA" id="ARBA00022840"/>
    </source>
</evidence>
<evidence type="ECO:0000313" key="8">
    <source>
        <dbReference type="Proteomes" id="UP000626109"/>
    </source>
</evidence>
<feature type="compositionally biased region" description="Low complexity" evidence="6">
    <location>
        <begin position="411"/>
        <end position="435"/>
    </location>
</feature>
<feature type="compositionally biased region" description="Basic and acidic residues" evidence="6">
    <location>
        <begin position="1"/>
        <end position="16"/>
    </location>
</feature>
<keyword evidence="1" id="KW-0436">Ligase</keyword>
<feature type="region of interest" description="Disordered" evidence="6">
    <location>
        <begin position="1"/>
        <end position="37"/>
    </location>
</feature>
<evidence type="ECO:0000256" key="6">
    <source>
        <dbReference type="SAM" id="MobiDB-lite"/>
    </source>
</evidence>
<evidence type="ECO:0000256" key="2">
    <source>
        <dbReference type="ARBA" id="ARBA00022741"/>
    </source>
</evidence>
<dbReference type="Pfam" id="PF03133">
    <property type="entry name" value="TTL"/>
    <property type="match status" value="1"/>
</dbReference>
<dbReference type="SUPFAM" id="SSF56059">
    <property type="entry name" value="Glutathione synthetase ATP-binding domain-like"/>
    <property type="match status" value="1"/>
</dbReference>
<dbReference type="PROSITE" id="PS51221">
    <property type="entry name" value="TTL"/>
    <property type="match status" value="1"/>
</dbReference>
<dbReference type="Gene3D" id="3.30.470.20">
    <property type="entry name" value="ATP-grasp fold, B domain"/>
    <property type="match status" value="1"/>
</dbReference>
<evidence type="ECO:0000256" key="1">
    <source>
        <dbReference type="ARBA" id="ARBA00022598"/>
    </source>
</evidence>
<evidence type="ECO:0000256" key="4">
    <source>
        <dbReference type="ARBA" id="ARBA00041448"/>
    </source>
</evidence>
<dbReference type="InterPro" id="IPR004344">
    <property type="entry name" value="TTL/TTLL_fam"/>
</dbReference>
<dbReference type="GO" id="GO:0070740">
    <property type="term" value="F:tubulin-glutamic acid ligase activity"/>
    <property type="evidence" value="ECO:0007669"/>
    <property type="project" value="TreeGrafter"/>
</dbReference>
<dbReference type="AlphaFoldDB" id="A0A813LN70"/>
<comment type="caution">
    <text evidence="7">The sequence shown here is derived from an EMBL/GenBank/DDBJ whole genome shotgun (WGS) entry which is preliminary data.</text>
</comment>
<dbReference type="PANTHER" id="PTHR12241:SF145">
    <property type="entry name" value="TUBULIN POLYGLUTAMYLASE TTLL5"/>
    <property type="match status" value="1"/>
</dbReference>
<sequence length="455" mass="50528">MRMKVPLEMRPPDRRLWSRVPGYQSEDGDSDDDAKVAAKAKQQLKDVAQHLGDAWEELPVLEFNIAPQKVRRNFKDGRSEPYIRQSGSSFSGGFKIEHTDAPIVRDTLRSSGLCPTTNKDWLIQWSGPGMKDSTYQELNEFQHVNHFPGSTELTRKDRLWMNFHDMAQTFGSEAFDFVPQTFVLPQQVKEFLECYNREGGLWIVKPHASSRGRGIFVLRDVSELPLNELSVISQYVENPLLIQGLKFDLRVYVLVTGYDPLRAYIYREGLVRFASKPYSTDPKHLSDAFRHLTNYSINKDAANFVENSQVKASMVSAPEPGQDGFDHTDRAWMSDAQIVAHRERRGQLARTRALAHGRLDENESVYAAACGPPRAREPPASFAPPFGPFIGPTAPNSTLVRAHACVTPSGSAPAPSVDTPSAPSSSSADILASVPPTSASANRSDTHSAADTDTK</sequence>
<proteinExistence type="predicted"/>
<keyword evidence="3" id="KW-0067">ATP-binding</keyword>
<comment type="catalytic activity">
    <reaction evidence="5">
        <text>L-glutamyl-[protein] + L-glutamate + ATP = gamma-L-glutamyl-L-glutamyl-[protein] + ADP + phosphate + H(+)</text>
        <dbReference type="Rhea" id="RHEA:60144"/>
        <dbReference type="Rhea" id="RHEA-COMP:10208"/>
        <dbReference type="Rhea" id="RHEA-COMP:15517"/>
        <dbReference type="ChEBI" id="CHEBI:15378"/>
        <dbReference type="ChEBI" id="CHEBI:29973"/>
        <dbReference type="ChEBI" id="CHEBI:29985"/>
        <dbReference type="ChEBI" id="CHEBI:30616"/>
        <dbReference type="ChEBI" id="CHEBI:43474"/>
        <dbReference type="ChEBI" id="CHEBI:143622"/>
        <dbReference type="ChEBI" id="CHEBI:456216"/>
    </reaction>
    <physiologicalReaction direction="left-to-right" evidence="5">
        <dbReference type="Rhea" id="RHEA:60145"/>
    </physiologicalReaction>
</comment>
<dbReference type="GO" id="GO:0015631">
    <property type="term" value="F:tubulin binding"/>
    <property type="evidence" value="ECO:0007669"/>
    <property type="project" value="TreeGrafter"/>
</dbReference>
<keyword evidence="2" id="KW-0547">Nucleotide-binding</keyword>
<dbReference type="PANTHER" id="PTHR12241">
    <property type="entry name" value="TUBULIN POLYGLUTAMYLASE"/>
    <property type="match status" value="1"/>
</dbReference>
<reference evidence="7" key="1">
    <citation type="submission" date="2021-02" db="EMBL/GenBank/DDBJ databases">
        <authorList>
            <person name="Dougan E. K."/>
            <person name="Rhodes N."/>
            <person name="Thang M."/>
            <person name="Chan C."/>
        </authorList>
    </citation>
    <scope>NUCLEOTIDE SEQUENCE</scope>
</reference>
<dbReference type="Proteomes" id="UP000626109">
    <property type="component" value="Unassembled WGS sequence"/>
</dbReference>
<gene>
    <name evidence="7" type="ORF">PGLA2088_LOCUS48432</name>
</gene>
<evidence type="ECO:0000256" key="5">
    <source>
        <dbReference type="ARBA" id="ARBA00049274"/>
    </source>
</evidence>
<accession>A0A813LN70</accession>
<evidence type="ECO:0000313" key="7">
    <source>
        <dbReference type="EMBL" id="CAE8736706.1"/>
    </source>
</evidence>
<name>A0A813LN70_POLGL</name>
<dbReference type="GO" id="GO:0005524">
    <property type="term" value="F:ATP binding"/>
    <property type="evidence" value="ECO:0007669"/>
    <property type="project" value="UniProtKB-KW"/>
</dbReference>
<protein>
    <recommendedName>
        <fullName evidence="4">Tubulin--tyrosine ligase-like protein 5</fullName>
    </recommendedName>
</protein>
<dbReference type="GO" id="GO:0036064">
    <property type="term" value="C:ciliary basal body"/>
    <property type="evidence" value="ECO:0007669"/>
    <property type="project" value="TreeGrafter"/>
</dbReference>